<evidence type="ECO:0000313" key="8">
    <source>
        <dbReference type="Proteomes" id="UP001500280"/>
    </source>
</evidence>
<dbReference type="Proteomes" id="UP001500280">
    <property type="component" value="Unassembled WGS sequence"/>
</dbReference>
<dbReference type="PANTHER" id="PTHR42913">
    <property type="entry name" value="APOPTOSIS-INDUCING FACTOR 1"/>
    <property type="match status" value="1"/>
</dbReference>
<evidence type="ECO:0000256" key="4">
    <source>
        <dbReference type="ARBA" id="ARBA00022827"/>
    </source>
</evidence>
<reference evidence="7 8" key="1">
    <citation type="journal article" date="2019" name="Int. J. Syst. Evol. Microbiol.">
        <title>The Global Catalogue of Microorganisms (GCM) 10K type strain sequencing project: providing services to taxonomists for standard genome sequencing and annotation.</title>
        <authorList>
            <consortium name="The Broad Institute Genomics Platform"/>
            <consortium name="The Broad Institute Genome Sequencing Center for Infectious Disease"/>
            <person name="Wu L."/>
            <person name="Ma J."/>
        </authorList>
    </citation>
    <scope>NUCLEOTIDE SEQUENCE [LARGE SCALE GENOMIC DNA]</scope>
    <source>
        <strain evidence="7 8">JCM 14307</strain>
    </source>
</reference>
<organism evidence="7 8">
    <name type="scientific">Kribbella yunnanensis</name>
    <dbReference type="NCBI Taxonomy" id="190194"/>
    <lineage>
        <taxon>Bacteria</taxon>
        <taxon>Bacillati</taxon>
        <taxon>Actinomycetota</taxon>
        <taxon>Actinomycetes</taxon>
        <taxon>Propionibacteriales</taxon>
        <taxon>Kribbellaceae</taxon>
        <taxon>Kribbella</taxon>
    </lineage>
</organism>
<evidence type="ECO:0000256" key="5">
    <source>
        <dbReference type="ARBA" id="ARBA00023002"/>
    </source>
</evidence>
<dbReference type="InterPro" id="IPR023753">
    <property type="entry name" value="FAD/NAD-binding_dom"/>
</dbReference>
<dbReference type="RefSeq" id="WP_344145769.1">
    <property type="nucleotide sequence ID" value="NZ_BAAANF010000003.1"/>
</dbReference>
<dbReference type="PANTHER" id="PTHR42913:SF3">
    <property type="entry name" value="64 KDA MITOCHONDRIAL NADH DEHYDROGENASE (EUROFUNG)"/>
    <property type="match status" value="1"/>
</dbReference>
<comment type="caution">
    <text evidence="7">The sequence shown here is derived from an EMBL/GenBank/DDBJ whole genome shotgun (WGS) entry which is preliminary data.</text>
</comment>
<dbReference type="EMBL" id="BAAANF010000003">
    <property type="protein sequence ID" value="GAA1669935.1"/>
    <property type="molecule type" value="Genomic_DNA"/>
</dbReference>
<dbReference type="InterPro" id="IPR051169">
    <property type="entry name" value="NADH-Q_oxidoreductase"/>
</dbReference>
<comment type="similarity">
    <text evidence="2">Belongs to the NADH dehydrogenase family.</text>
</comment>
<evidence type="ECO:0000256" key="3">
    <source>
        <dbReference type="ARBA" id="ARBA00022630"/>
    </source>
</evidence>
<sequence length="438" mass="47843">MRRIVVVGGGYAGFYTAWKLEKKLRRGEAEVILIDPRPYMTYQPFLPEVLSGSVEARHAAISLRRNLRRTRIIAGSVTRVEHARRTVTIHPVNGEDFELPYDVIAVTAGAITRTFDLPGIADHAIGMKHVEEAVAVRDRLLTAFDEASVLPPGPVRRRLLTVVFVGAGFNGVESFGELLSLANSLLKSYPGLSRDDLSFHLVEATQRMLPEVTDGPRAWVRRLLEGRGGHLHLETTVTSAVDGHVVLSDGSEFDAELIVWTAGNAATRLVRGHTDLPVTARGLIQTRPDLRVGTDDEIVPDAWAAGDDAAIPDLAVPGSLTVPNAQNAVRQGKLLAKNLLANLRGREPKQYKHHTLGAVATLGLGTGVFQFRRIVVKGPLAWLMHRGYHVLAVPTWDRKVRVLAVWLAAAVYGRDIVSLASVQQPRAAFTTEADRTGE</sequence>
<name>A0ABN2GEE8_9ACTN</name>
<feature type="domain" description="FAD/NAD(P)-binding" evidence="6">
    <location>
        <begin position="3"/>
        <end position="332"/>
    </location>
</feature>
<proteinExistence type="inferred from homology"/>
<dbReference type="Pfam" id="PF07992">
    <property type="entry name" value="Pyr_redox_2"/>
    <property type="match status" value="1"/>
</dbReference>
<evidence type="ECO:0000259" key="6">
    <source>
        <dbReference type="Pfam" id="PF07992"/>
    </source>
</evidence>
<dbReference type="InterPro" id="IPR036188">
    <property type="entry name" value="FAD/NAD-bd_sf"/>
</dbReference>
<keyword evidence="4" id="KW-0274">FAD</keyword>
<evidence type="ECO:0000313" key="7">
    <source>
        <dbReference type="EMBL" id="GAA1669935.1"/>
    </source>
</evidence>
<gene>
    <name evidence="7" type="ORF">GCM10009745_10500</name>
</gene>
<keyword evidence="5" id="KW-0560">Oxidoreductase</keyword>
<evidence type="ECO:0000256" key="1">
    <source>
        <dbReference type="ARBA" id="ARBA00001974"/>
    </source>
</evidence>
<dbReference type="SUPFAM" id="SSF51905">
    <property type="entry name" value="FAD/NAD(P)-binding domain"/>
    <property type="match status" value="2"/>
</dbReference>
<evidence type="ECO:0000256" key="2">
    <source>
        <dbReference type="ARBA" id="ARBA00005272"/>
    </source>
</evidence>
<dbReference type="Gene3D" id="3.50.50.100">
    <property type="match status" value="1"/>
</dbReference>
<comment type="cofactor">
    <cofactor evidence="1">
        <name>FAD</name>
        <dbReference type="ChEBI" id="CHEBI:57692"/>
    </cofactor>
</comment>
<accession>A0ABN2GEE8</accession>
<keyword evidence="8" id="KW-1185">Reference proteome</keyword>
<protein>
    <submittedName>
        <fullName evidence="7">FAD-dependent oxidoreductase</fullName>
    </submittedName>
</protein>
<keyword evidence="3" id="KW-0285">Flavoprotein</keyword>